<accession>A0ACB9MLU1</accession>
<organism evidence="1 2">
    <name type="scientific">Melastoma candidum</name>
    <dbReference type="NCBI Taxonomy" id="119954"/>
    <lineage>
        <taxon>Eukaryota</taxon>
        <taxon>Viridiplantae</taxon>
        <taxon>Streptophyta</taxon>
        <taxon>Embryophyta</taxon>
        <taxon>Tracheophyta</taxon>
        <taxon>Spermatophyta</taxon>
        <taxon>Magnoliopsida</taxon>
        <taxon>eudicotyledons</taxon>
        <taxon>Gunneridae</taxon>
        <taxon>Pentapetalae</taxon>
        <taxon>rosids</taxon>
        <taxon>malvids</taxon>
        <taxon>Myrtales</taxon>
        <taxon>Melastomataceae</taxon>
        <taxon>Melastomatoideae</taxon>
        <taxon>Melastomateae</taxon>
        <taxon>Melastoma</taxon>
    </lineage>
</organism>
<proteinExistence type="predicted"/>
<sequence>MGEAAFIGGGGGGGGRKMLYSKERDVEVVDVDDEEEEEGGGGLKWQQFLPRMVLRVLLVEADDSTRQIIAALLRKCSYRVSAVPDGLKAWELLKGRPRSIDLILTEVDLPAISGFALLTLIMEHEICKNIPVIMMSSHDAVSTVYSCMLRGAADYLVKPIRKNELKNLWQHVWRRQSSSSSGNGNGNGQQDETVALQKVEAMAENNGASNNSSGYLACVERDKELIEKGSDAQSSCTKPELEVDVAETEQTPYLPQPGCENNIKLGLCRRDGKGFIGTGLSSHDDATANPVREVINLIETFDNQTVSGRTSNCCIKGSDLSPDLDLSLRRSDSGGFVSPKTGERGTLKHSDASAFSRYVNKSLNPMQPGSTIVSLQQKECGSNWDTIQHAAVHRESDVPILAPSTPTSKISLAAARSRQSEFSRSCSQQNVFPAPSPRRGMQIYSPSKEYGSAFPKVCHAQYGSSPMTSPSTVGRPEPLPDVESIRLLNYENNHIDRSDDPVDQNGSIPTFRSHHHKQELKLNHLEDCVHISSGTDRSASGSFCNGTSTRLNSSEGGSICASNGNVSQTPVAGHAGENGHCFVSQDGIANRSMLRAAALAKFRMKRKDRCFEKKVRYESRKKLAEQRPRVKGQFVRQVPADSTPGETNW</sequence>
<evidence type="ECO:0000313" key="1">
    <source>
        <dbReference type="EMBL" id="KAI4325028.1"/>
    </source>
</evidence>
<reference evidence="2" key="1">
    <citation type="journal article" date="2023" name="Front. Plant Sci.">
        <title>Chromosomal-level genome assembly of Melastoma candidum provides insights into trichome evolution.</title>
        <authorList>
            <person name="Zhong Y."/>
            <person name="Wu W."/>
            <person name="Sun C."/>
            <person name="Zou P."/>
            <person name="Liu Y."/>
            <person name="Dai S."/>
            <person name="Zhou R."/>
        </authorList>
    </citation>
    <scope>NUCLEOTIDE SEQUENCE [LARGE SCALE GENOMIC DNA]</scope>
</reference>
<comment type="caution">
    <text evidence="1">The sequence shown here is derived from an EMBL/GenBank/DDBJ whole genome shotgun (WGS) entry which is preliminary data.</text>
</comment>
<name>A0ACB9MLU1_9MYRT</name>
<dbReference type="EMBL" id="CM042888">
    <property type="protein sequence ID" value="KAI4325028.1"/>
    <property type="molecule type" value="Genomic_DNA"/>
</dbReference>
<keyword evidence="2" id="KW-1185">Reference proteome</keyword>
<protein>
    <submittedName>
        <fullName evidence="1">Uncharacterized protein</fullName>
    </submittedName>
</protein>
<evidence type="ECO:0000313" key="2">
    <source>
        <dbReference type="Proteomes" id="UP001057402"/>
    </source>
</evidence>
<gene>
    <name evidence="1" type="ORF">MLD38_030459</name>
</gene>
<dbReference type="Proteomes" id="UP001057402">
    <property type="component" value="Chromosome 9"/>
</dbReference>